<dbReference type="EMBL" id="NAFI01000159">
    <property type="protein sequence ID" value="OSJ14476.1"/>
    <property type="molecule type" value="Genomic_DNA"/>
</dbReference>
<dbReference type="PANTHER" id="PTHR12526">
    <property type="entry name" value="GLYCOSYLTRANSFERASE"/>
    <property type="match status" value="1"/>
</dbReference>
<dbReference type="Pfam" id="PF13692">
    <property type="entry name" value="Glyco_trans_1_4"/>
    <property type="match status" value="1"/>
</dbReference>
<dbReference type="Gene3D" id="3.40.50.2000">
    <property type="entry name" value="Glycogen Phosphorylase B"/>
    <property type="match status" value="1"/>
</dbReference>
<dbReference type="RefSeq" id="WP_085358710.1">
    <property type="nucleotide sequence ID" value="NZ_NAFD01000165.1"/>
</dbReference>
<protein>
    <submittedName>
        <fullName evidence="1">Uncharacterized protein</fullName>
    </submittedName>
</protein>
<dbReference type="Gene3D" id="3.40.50.11010">
    <property type="match status" value="1"/>
</dbReference>
<dbReference type="AlphaFoldDB" id="A0A1X3GPX7"/>
<evidence type="ECO:0000313" key="1">
    <source>
        <dbReference type="EMBL" id="OSJ14476.1"/>
    </source>
</evidence>
<organism evidence="1 2">
    <name type="scientific">Bradyrhizobium canariense</name>
    <dbReference type="NCBI Taxonomy" id="255045"/>
    <lineage>
        <taxon>Bacteria</taxon>
        <taxon>Pseudomonadati</taxon>
        <taxon>Pseudomonadota</taxon>
        <taxon>Alphaproteobacteria</taxon>
        <taxon>Hyphomicrobiales</taxon>
        <taxon>Nitrobacteraceae</taxon>
        <taxon>Bradyrhizobium</taxon>
    </lineage>
</organism>
<evidence type="ECO:0000313" key="2">
    <source>
        <dbReference type="Proteomes" id="UP000193553"/>
    </source>
</evidence>
<sequence length="401" mass="43414">MSLRLAKPALPGDWKGLVVLCAANSWDSVKFADQHMAEALAKIVPVLYVDPAISVLSPLRRPELRAGLTKPRLRLLAPNLARLTPVVLPGPERPGMAAVTTAIVRRAQRKAVEALLGQGGRPRAVIGVSALVRTLGTCHEELKVYWAQDDFVGGALLFGTSAGRIADGERRLAASADVIVASSPTVADSWRARGRETTLIPFGADAERFAATDETPVPEDVVLKGPIAGFVGHLGDRIELSMLEAVAETGTSLLLVGPRHPRFELKRMEGLLARTNVQWTGPKPFEELPGYLRTIDVGLVPYADTAFNRGSFPLKTLEYLSAGRGVVASDLPAIRWLTDQSEDLIRVETDPAAYAATVVKWLEDPRPEAEVARRRAFAAEHSWQRRAEAFAELLGVVPASR</sequence>
<reference evidence="1 2" key="1">
    <citation type="submission" date="2017-03" db="EMBL/GenBank/DDBJ databases">
        <title>Whole genome sequences of fourteen strains of Bradyrhizobium canariense and one strain of Bradyrhizobium japonicum isolated from Lupinus (Papilionoideae: Genisteae) species in Algeria.</title>
        <authorList>
            <person name="Crovadore J."/>
            <person name="Chekireb D."/>
            <person name="Brachmann A."/>
            <person name="Chablais R."/>
            <person name="Cochard B."/>
            <person name="Lefort F."/>
        </authorList>
    </citation>
    <scope>NUCLEOTIDE SEQUENCE [LARGE SCALE GENOMIC DNA]</scope>
    <source>
        <strain evidence="1 2">UBMA195</strain>
    </source>
</reference>
<gene>
    <name evidence="1" type="ORF">BSZ18_09525</name>
</gene>
<accession>A0A1X3GPX7</accession>
<comment type="caution">
    <text evidence="1">The sequence shown here is derived from an EMBL/GenBank/DDBJ whole genome shotgun (WGS) entry which is preliminary data.</text>
</comment>
<dbReference type="OrthoDB" id="9769600at2"/>
<proteinExistence type="predicted"/>
<dbReference type="Proteomes" id="UP000193553">
    <property type="component" value="Unassembled WGS sequence"/>
</dbReference>
<name>A0A1X3GPX7_9BRAD</name>
<dbReference type="SUPFAM" id="SSF53756">
    <property type="entry name" value="UDP-Glycosyltransferase/glycogen phosphorylase"/>
    <property type="match status" value="1"/>
</dbReference>